<feature type="transmembrane region" description="Helical" evidence="1">
    <location>
        <begin position="156"/>
        <end position="175"/>
    </location>
</feature>
<reference evidence="2 3" key="1">
    <citation type="submission" date="2021-08" db="EMBL/GenBank/DDBJ databases">
        <title>Genomic Architecture of Streptomyces flavotricini NGL1 and Streptomyces erythrochromogenes HMS4 With Differential Plant Beneficial attributes and laccase production capabilities.</title>
        <authorList>
            <person name="Salwan R."/>
            <person name="Kaur R."/>
            <person name="Sharma V."/>
        </authorList>
    </citation>
    <scope>NUCLEOTIDE SEQUENCE [LARGE SCALE GENOMIC DNA]</scope>
    <source>
        <strain evidence="2 3">NGL1</strain>
    </source>
</reference>
<sequence length="806" mass="79321">MATPPPHGTPLPPGHELALIDRELAQLDARRTYLLARRDWLLRLPAPNGWAAHAPVPAGRPNEASGPGAQNVLLTLGAVLLAVAALAFTLVSWGSLGIAGRGGVLAVVTAAALGAPALLLRRGLRSTAESVAAVGLLLTVLDAYAVYAVAAPGTDGTAFAAGAAAVLAALWAGYARMLPGPAVPLPAAVLAAQLPLPLAAVAAAAGPVGTGWALLVTAALDAALVLLVPGVRARAAVSGPAAVSAAVLGAGALLSGLAEMARAGSAGAAAGPALLLAACAALGVGVAWREPSAMAASAVGALAGVAALGGTVRPALAPDWAVVVFLLLALPLLAAVRAGGRLVDQVEPGVIHKTPPRALPAAVRRGLTRAGAGVAALAALSALLPAVGSLGFRVVVLGEVWAATTPSREAYGPGAAAAVTLLVAAGAAGWLARVLPRPEPGVIAVVLGWAGLFAAPLLCGLPVAAVLAVQLAVTAAAGVGALRLGRGPGYAAAVCAALGALNLSVAALDGRTATFAVFGLLGAGCAAGAARRPAALPVRAGAAVLAVGYAAGVAAALGALWGLAAPWWALPLLAVPAAVAAAGPRLGRVRPAAEIAAGVVGAAALLLAAWPWEPARAALVCALAGVVCAGAAVRAERRGLGWAAGTLFVAAAWIRLSASGVQVPEAYALPVTLPALAVGLVRRRRDARASSWTAYGPGLGATLLPSLLAAWGDPHWLRPLLLGLAALAVTLLGAHRRLQAPLLLGGATLAAVALHELAPYVVQVVDALPRWLPPALAGLLLLVVGANYEKRLRDARRLRAALGRLR</sequence>
<evidence type="ECO:0000313" key="3">
    <source>
        <dbReference type="Proteomes" id="UP001520654"/>
    </source>
</evidence>
<feature type="transmembrane region" description="Helical" evidence="1">
    <location>
        <begin position="318"/>
        <end position="336"/>
    </location>
</feature>
<feature type="transmembrane region" description="Helical" evidence="1">
    <location>
        <begin position="295"/>
        <end position="312"/>
    </location>
</feature>
<feature type="transmembrane region" description="Helical" evidence="1">
    <location>
        <begin position="771"/>
        <end position="788"/>
    </location>
</feature>
<feature type="transmembrane region" description="Helical" evidence="1">
    <location>
        <begin position="567"/>
        <end position="584"/>
    </location>
</feature>
<keyword evidence="1" id="KW-0812">Transmembrane</keyword>
<dbReference type="NCBIfam" id="NF047321">
    <property type="entry name" value="SCO7613_CTERM"/>
    <property type="match status" value="1"/>
</dbReference>
<feature type="transmembrane region" description="Helical" evidence="1">
    <location>
        <begin position="72"/>
        <end position="92"/>
    </location>
</feature>
<keyword evidence="3" id="KW-1185">Reference proteome</keyword>
<feature type="transmembrane region" description="Helical" evidence="1">
    <location>
        <begin position="442"/>
        <end position="458"/>
    </location>
</feature>
<feature type="transmembrane region" description="Helical" evidence="1">
    <location>
        <begin position="542"/>
        <end position="561"/>
    </location>
</feature>
<dbReference type="RefSeq" id="WP_229341377.1">
    <property type="nucleotide sequence ID" value="NZ_JAINUL010000001.1"/>
</dbReference>
<accession>A0ABS8EDQ6</accession>
<feature type="transmembrane region" description="Helical" evidence="1">
    <location>
        <begin position="98"/>
        <end position="119"/>
    </location>
</feature>
<protein>
    <recommendedName>
        <fullName evidence="4">Integral membrane protein</fullName>
    </recommendedName>
</protein>
<feature type="transmembrane region" description="Helical" evidence="1">
    <location>
        <begin position="742"/>
        <end position="765"/>
    </location>
</feature>
<feature type="transmembrane region" description="Helical" evidence="1">
    <location>
        <begin position="717"/>
        <end position="735"/>
    </location>
</feature>
<feature type="transmembrane region" description="Helical" evidence="1">
    <location>
        <begin position="591"/>
        <end position="610"/>
    </location>
</feature>
<evidence type="ECO:0000256" key="1">
    <source>
        <dbReference type="SAM" id="Phobius"/>
    </source>
</evidence>
<evidence type="ECO:0008006" key="4">
    <source>
        <dbReference type="Google" id="ProtNLM"/>
    </source>
</evidence>
<feature type="transmembrane region" description="Helical" evidence="1">
    <location>
        <begin position="664"/>
        <end position="681"/>
    </location>
</feature>
<keyword evidence="1" id="KW-0472">Membrane</keyword>
<keyword evidence="1" id="KW-1133">Transmembrane helix</keyword>
<organism evidence="2 3">
    <name type="scientific">Streptomyces flavotricini</name>
    <dbReference type="NCBI Taxonomy" id="66888"/>
    <lineage>
        <taxon>Bacteria</taxon>
        <taxon>Bacillati</taxon>
        <taxon>Actinomycetota</taxon>
        <taxon>Actinomycetes</taxon>
        <taxon>Kitasatosporales</taxon>
        <taxon>Streptomycetaceae</taxon>
        <taxon>Streptomyces</taxon>
    </lineage>
</organism>
<feature type="transmembrane region" description="Helical" evidence="1">
    <location>
        <begin position="235"/>
        <end position="257"/>
    </location>
</feature>
<feature type="transmembrane region" description="Helical" evidence="1">
    <location>
        <begin position="616"/>
        <end position="633"/>
    </location>
</feature>
<feature type="transmembrane region" description="Helical" evidence="1">
    <location>
        <begin position="374"/>
        <end position="395"/>
    </location>
</feature>
<name>A0ABS8EDQ6_9ACTN</name>
<feature type="transmembrane region" description="Helical" evidence="1">
    <location>
        <begin position="415"/>
        <end position="435"/>
    </location>
</feature>
<feature type="transmembrane region" description="Helical" evidence="1">
    <location>
        <begin position="693"/>
        <end position="711"/>
    </location>
</feature>
<feature type="transmembrane region" description="Helical" evidence="1">
    <location>
        <begin position="131"/>
        <end position="150"/>
    </location>
</feature>
<feature type="transmembrane region" description="Helical" evidence="1">
    <location>
        <begin position="640"/>
        <end position="658"/>
    </location>
</feature>
<proteinExistence type="predicted"/>
<evidence type="ECO:0000313" key="2">
    <source>
        <dbReference type="EMBL" id="MCC0099165.1"/>
    </source>
</evidence>
<feature type="transmembrane region" description="Helical" evidence="1">
    <location>
        <begin position="211"/>
        <end position="228"/>
    </location>
</feature>
<comment type="caution">
    <text evidence="2">The sequence shown here is derived from an EMBL/GenBank/DDBJ whole genome shotgun (WGS) entry which is preliminary data.</text>
</comment>
<dbReference type="Proteomes" id="UP001520654">
    <property type="component" value="Unassembled WGS sequence"/>
</dbReference>
<dbReference type="InterPro" id="IPR058062">
    <property type="entry name" value="SCO7613_C"/>
</dbReference>
<feature type="transmembrane region" description="Helical" evidence="1">
    <location>
        <begin position="489"/>
        <end position="507"/>
    </location>
</feature>
<gene>
    <name evidence="2" type="ORF">K7B10_31220</name>
</gene>
<feature type="transmembrane region" description="Helical" evidence="1">
    <location>
        <begin position="269"/>
        <end position="288"/>
    </location>
</feature>
<feature type="transmembrane region" description="Helical" evidence="1">
    <location>
        <begin position="187"/>
        <end position="205"/>
    </location>
</feature>
<dbReference type="EMBL" id="JAINUL010000001">
    <property type="protein sequence ID" value="MCC0099165.1"/>
    <property type="molecule type" value="Genomic_DNA"/>
</dbReference>